<dbReference type="InterPro" id="IPR001054">
    <property type="entry name" value="A/G_cyclase"/>
</dbReference>
<comment type="caution">
    <text evidence="2">The sequence shown here is derived from an EMBL/GenBank/DDBJ whole genome shotgun (WGS) entry which is preliminary data.</text>
</comment>
<accession>A0A5C8PDK2</accession>
<dbReference type="Proteomes" id="UP000321638">
    <property type="component" value="Unassembled WGS sequence"/>
</dbReference>
<dbReference type="AlphaFoldDB" id="A0A5C8PDK2"/>
<gene>
    <name evidence="2" type="ORF">FHP25_30020</name>
</gene>
<keyword evidence="3" id="KW-1185">Reference proteome</keyword>
<dbReference type="PROSITE" id="PS50125">
    <property type="entry name" value="GUANYLATE_CYCLASE_2"/>
    <property type="match status" value="1"/>
</dbReference>
<dbReference type="EMBL" id="VDUZ01000043">
    <property type="protein sequence ID" value="TXL71468.1"/>
    <property type="molecule type" value="Genomic_DNA"/>
</dbReference>
<dbReference type="Pfam" id="PF00211">
    <property type="entry name" value="Guanylate_cyc"/>
    <property type="match status" value="1"/>
</dbReference>
<evidence type="ECO:0000313" key="3">
    <source>
        <dbReference type="Proteomes" id="UP000321638"/>
    </source>
</evidence>
<name>A0A5C8PDK2_9HYPH</name>
<dbReference type="GO" id="GO:0035556">
    <property type="term" value="P:intracellular signal transduction"/>
    <property type="evidence" value="ECO:0007669"/>
    <property type="project" value="InterPro"/>
</dbReference>
<dbReference type="InterPro" id="IPR029787">
    <property type="entry name" value="Nucleotide_cyclase"/>
</dbReference>
<dbReference type="PANTHER" id="PTHR43081:SF11">
    <property type="entry name" value="BLR2264 PROTEIN"/>
    <property type="match status" value="1"/>
</dbReference>
<reference evidence="2 3" key="1">
    <citation type="submission" date="2019-06" db="EMBL/GenBank/DDBJ databases">
        <title>New taxonomy in bacterial strain CC-CFT640, isolated from vineyard.</title>
        <authorList>
            <person name="Lin S.-Y."/>
            <person name="Tsai C.-F."/>
            <person name="Young C.-C."/>
        </authorList>
    </citation>
    <scope>NUCLEOTIDE SEQUENCE [LARGE SCALE GENOMIC DNA]</scope>
    <source>
        <strain evidence="2 3">CC-CFT640</strain>
    </source>
</reference>
<dbReference type="PANTHER" id="PTHR43081">
    <property type="entry name" value="ADENYLATE CYCLASE, TERMINAL-DIFFERENTIATION SPECIFIC-RELATED"/>
    <property type="match status" value="1"/>
</dbReference>
<evidence type="ECO:0000259" key="1">
    <source>
        <dbReference type="PROSITE" id="PS50125"/>
    </source>
</evidence>
<dbReference type="GO" id="GO:0004016">
    <property type="term" value="F:adenylate cyclase activity"/>
    <property type="evidence" value="ECO:0007669"/>
    <property type="project" value="UniProtKB-ARBA"/>
</dbReference>
<proteinExistence type="predicted"/>
<dbReference type="GO" id="GO:0006171">
    <property type="term" value="P:cAMP biosynthetic process"/>
    <property type="evidence" value="ECO:0007669"/>
    <property type="project" value="TreeGrafter"/>
</dbReference>
<protein>
    <submittedName>
        <fullName evidence="2">Adenylate/guanylate cyclase domain-containing protein</fullName>
    </submittedName>
</protein>
<dbReference type="Gene3D" id="3.30.70.1230">
    <property type="entry name" value="Nucleotide cyclase"/>
    <property type="match status" value="1"/>
</dbReference>
<feature type="domain" description="Guanylate cyclase" evidence="1">
    <location>
        <begin position="243"/>
        <end position="378"/>
    </location>
</feature>
<dbReference type="SMART" id="SM00044">
    <property type="entry name" value="CYCc"/>
    <property type="match status" value="1"/>
</dbReference>
<sequence>MIPRDVKYECAHTYNILTRGPLMSSTTPSVSPPLVERVAAWLREQALTDTDLAAVVQGCCERLQGAGLPITRVNVVFSVLHPLYRAVGFTWHRGLPLEAHTYAHATDGAQPDYFRETPYYHLLKHEVEHVRCRLDTDGPAGFPSLEKLRREGLTDYLGFAHNFARAKGQGMLGSWSTAQRGGFSDGEIAALLAVQSSLAMACRMAMLSGVAKSALSTYLGANAGERVLAGQIRRGDGETTRAAIVWGDLRNSTRMADQLGRQAYIDNLNAFFDATAGAVARAGGDILAFMGDGFLGIFPCDRSRKESREACRRALASATAAMDAMSETNRRRAADGKTALGYGLSLHVGSVLFGNVGLPERLSFSVFGSAVNEAARLETLTKKFATPIVASRAFTTDCGGTWEKLGRECLRGVDAPIGVFRPARLQATALAGIESPIRAANDQPCQARAGRRRGPRAA</sequence>
<dbReference type="InterPro" id="IPR050697">
    <property type="entry name" value="Adenylyl/Guanylyl_Cyclase_3/4"/>
</dbReference>
<evidence type="ECO:0000313" key="2">
    <source>
        <dbReference type="EMBL" id="TXL71468.1"/>
    </source>
</evidence>
<organism evidence="2 3">
    <name type="scientific">Vineibacter terrae</name>
    <dbReference type="NCBI Taxonomy" id="2586908"/>
    <lineage>
        <taxon>Bacteria</taxon>
        <taxon>Pseudomonadati</taxon>
        <taxon>Pseudomonadota</taxon>
        <taxon>Alphaproteobacteria</taxon>
        <taxon>Hyphomicrobiales</taxon>
        <taxon>Vineibacter</taxon>
    </lineage>
</organism>
<dbReference type="CDD" id="cd07302">
    <property type="entry name" value="CHD"/>
    <property type="match status" value="1"/>
</dbReference>
<dbReference type="SUPFAM" id="SSF55073">
    <property type="entry name" value="Nucleotide cyclase"/>
    <property type="match status" value="1"/>
</dbReference>